<evidence type="ECO:0000256" key="3">
    <source>
        <dbReference type="ARBA" id="ARBA00037926"/>
    </source>
</evidence>
<evidence type="ECO:0000256" key="7">
    <source>
        <dbReference type="ARBA" id="ARBA00050849"/>
    </source>
</evidence>
<comment type="catalytic activity">
    <reaction evidence="7">
        <text>serotonin + octadecanoyl-CoA = N-octadecanoyl-serotonin + CoA + H(+)</text>
        <dbReference type="Rhea" id="RHEA:51400"/>
        <dbReference type="ChEBI" id="CHEBI:15378"/>
        <dbReference type="ChEBI" id="CHEBI:57287"/>
        <dbReference type="ChEBI" id="CHEBI:57394"/>
        <dbReference type="ChEBI" id="CHEBI:134065"/>
        <dbReference type="ChEBI" id="CHEBI:350546"/>
    </reaction>
    <physiologicalReaction direction="left-to-right" evidence="7">
        <dbReference type="Rhea" id="RHEA:51401"/>
    </physiologicalReaction>
</comment>
<dbReference type="PANTHER" id="PTHR20905:SF1">
    <property type="entry name" value="AT07410P-RELATED"/>
    <property type="match status" value="1"/>
</dbReference>
<evidence type="ECO:0000313" key="15">
    <source>
        <dbReference type="Proteomes" id="UP000092461"/>
    </source>
</evidence>
<dbReference type="SUPFAM" id="SSF55729">
    <property type="entry name" value="Acyl-CoA N-acyltransferases (Nat)"/>
    <property type="match status" value="1"/>
</dbReference>
<organism evidence="14 15">
    <name type="scientific">Lutzomyia longipalpis</name>
    <name type="common">Sand fly</name>
    <dbReference type="NCBI Taxonomy" id="7200"/>
    <lineage>
        <taxon>Eukaryota</taxon>
        <taxon>Metazoa</taxon>
        <taxon>Ecdysozoa</taxon>
        <taxon>Arthropoda</taxon>
        <taxon>Hexapoda</taxon>
        <taxon>Insecta</taxon>
        <taxon>Pterygota</taxon>
        <taxon>Neoptera</taxon>
        <taxon>Endopterygota</taxon>
        <taxon>Diptera</taxon>
        <taxon>Nematocera</taxon>
        <taxon>Psychodoidea</taxon>
        <taxon>Psychodidae</taxon>
        <taxon>Lutzomyia</taxon>
        <taxon>Lutzomyia</taxon>
    </lineage>
</organism>
<dbReference type="AlphaFoldDB" id="A0A1B0CR53"/>
<dbReference type="PANTHER" id="PTHR20905">
    <property type="entry name" value="N-ACETYLTRANSFERASE-RELATED"/>
    <property type="match status" value="1"/>
</dbReference>
<comment type="catalytic activity">
    <reaction evidence="12">
        <text>dopamine + hexadecanoyl-CoA = N-hexadecanoyl-dopamine + CoA + H(+)</text>
        <dbReference type="Rhea" id="RHEA:51376"/>
        <dbReference type="ChEBI" id="CHEBI:15378"/>
        <dbReference type="ChEBI" id="CHEBI:57287"/>
        <dbReference type="ChEBI" id="CHEBI:57379"/>
        <dbReference type="ChEBI" id="CHEBI:59905"/>
        <dbReference type="ChEBI" id="CHEBI:134058"/>
    </reaction>
    <physiologicalReaction direction="left-to-right" evidence="12">
        <dbReference type="Rhea" id="RHEA:51377"/>
    </physiologicalReaction>
</comment>
<accession>A0A1B0CR53</accession>
<comment type="catalytic activity">
    <reaction evidence="9">
        <text>dopamine + acetyl-CoA = N-acetyldopamine + CoA + H(+)</text>
        <dbReference type="Rhea" id="RHEA:51388"/>
        <dbReference type="ChEBI" id="CHEBI:15378"/>
        <dbReference type="ChEBI" id="CHEBI:57287"/>
        <dbReference type="ChEBI" id="CHEBI:57288"/>
        <dbReference type="ChEBI" id="CHEBI:59905"/>
        <dbReference type="ChEBI" id="CHEBI:125678"/>
    </reaction>
    <physiologicalReaction direction="left-to-right" evidence="9">
        <dbReference type="Rhea" id="RHEA:51389"/>
    </physiologicalReaction>
</comment>
<dbReference type="VEuPathDB" id="VectorBase:LLONM1_009449"/>
<name>A0A1B0CR53_LUTLO</name>
<keyword evidence="2" id="KW-0012">Acyltransferase</keyword>
<comment type="catalytic activity">
    <reaction evidence="6">
        <text>dopamine + (9Z)-octadecenoyl-CoA = N-(9Z-octadecanoyl)-dopamine + CoA + H(+)</text>
        <dbReference type="Rhea" id="RHEA:51380"/>
        <dbReference type="ChEBI" id="CHEBI:15378"/>
        <dbReference type="ChEBI" id="CHEBI:31883"/>
        <dbReference type="ChEBI" id="CHEBI:57287"/>
        <dbReference type="ChEBI" id="CHEBI:57387"/>
        <dbReference type="ChEBI" id="CHEBI:59905"/>
    </reaction>
    <physiologicalReaction direction="left-to-right" evidence="6">
        <dbReference type="Rhea" id="RHEA:51381"/>
    </physiologicalReaction>
</comment>
<reference evidence="14" key="1">
    <citation type="submission" date="2020-05" db="UniProtKB">
        <authorList>
            <consortium name="EnsemblMetazoa"/>
        </authorList>
    </citation>
    <scope>IDENTIFICATION</scope>
    <source>
        <strain evidence="14">Jacobina</strain>
    </source>
</reference>
<sequence length="273" mass="31084">MEVQVQPKVQLNPPSMAYSESLIEYGISNLLTLRSGSGVPTKKMSTDEVAPSASEKIRYELVTEKDTEEILNLLKIFFFKDEPLNTYLDLGECKELEQYSTKCIKEKCSFKALNSKNEIVGVFLNGLIHKPKEGEEPVKLADGCEHKKFRKIMGLMDFIDEKFNIFDLYPDIDVILDGKILSVDTKYRGMGISVELTNCTINWMKENNIPLMHVLCSSHFSARVMEKLDFKEVFRMPYTDYLDANGQQILCPAHPHVAARSLTKRIIPSESSK</sequence>
<protein>
    <recommendedName>
        <fullName evidence="5">aralkylamine N-acetyltransferase</fullName>
        <ecNumber evidence="5">2.3.1.87</ecNumber>
    </recommendedName>
</protein>
<comment type="pathway">
    <text evidence="3">Aromatic compound metabolism; melatonin biosynthesis; melatonin from serotonin: step 1/2.</text>
</comment>
<dbReference type="GO" id="GO:0004059">
    <property type="term" value="F:aralkylamine N-acetyltransferase activity"/>
    <property type="evidence" value="ECO:0007669"/>
    <property type="project" value="UniProtKB-EC"/>
</dbReference>
<proteinExistence type="inferred from homology"/>
<evidence type="ECO:0000256" key="11">
    <source>
        <dbReference type="ARBA" id="ARBA00052178"/>
    </source>
</evidence>
<evidence type="ECO:0000256" key="13">
    <source>
        <dbReference type="ARBA" id="ARBA00052491"/>
    </source>
</evidence>
<comment type="catalytic activity">
    <reaction evidence="13">
        <text>serotonin + acetyl-CoA = N-acetylserotonin + CoA + H(+)</text>
        <dbReference type="Rhea" id="RHEA:25217"/>
        <dbReference type="ChEBI" id="CHEBI:15378"/>
        <dbReference type="ChEBI" id="CHEBI:17697"/>
        <dbReference type="ChEBI" id="CHEBI:57287"/>
        <dbReference type="ChEBI" id="CHEBI:57288"/>
        <dbReference type="ChEBI" id="CHEBI:350546"/>
        <dbReference type="EC" id="2.3.1.87"/>
    </reaction>
    <physiologicalReaction direction="left-to-right" evidence="13">
        <dbReference type="Rhea" id="RHEA:25218"/>
    </physiologicalReaction>
</comment>
<evidence type="ECO:0000256" key="12">
    <source>
        <dbReference type="ARBA" id="ARBA00052335"/>
    </source>
</evidence>
<evidence type="ECO:0000256" key="9">
    <source>
        <dbReference type="ARBA" id="ARBA00051711"/>
    </source>
</evidence>
<comment type="similarity">
    <text evidence="4">Belongs to the acetyltransferase family. AANAT subfamily.</text>
</comment>
<evidence type="ECO:0000256" key="1">
    <source>
        <dbReference type="ARBA" id="ARBA00022679"/>
    </source>
</evidence>
<comment type="catalytic activity">
    <reaction evidence="11">
        <text>serotonin + hexadecanoyl-CoA = N-hexadecanoyl-serotonin + CoA + H(+)</text>
        <dbReference type="Rhea" id="RHEA:51384"/>
        <dbReference type="ChEBI" id="CHEBI:15378"/>
        <dbReference type="ChEBI" id="CHEBI:57287"/>
        <dbReference type="ChEBI" id="CHEBI:57379"/>
        <dbReference type="ChEBI" id="CHEBI:134059"/>
        <dbReference type="ChEBI" id="CHEBI:350546"/>
    </reaction>
    <physiologicalReaction direction="left-to-right" evidence="11">
        <dbReference type="Rhea" id="RHEA:51385"/>
    </physiologicalReaction>
</comment>
<evidence type="ECO:0000256" key="8">
    <source>
        <dbReference type="ARBA" id="ARBA00051284"/>
    </source>
</evidence>
<comment type="catalytic activity">
    <reaction evidence="8">
        <text>serotonin + (5Z,8Z,11Z,14Z)-eicosatetraenoyl-CoA = N-[(5Z,8Z,11Z,14Z)-eicosatetraenoyl]-serotonin + CoA + H(+)</text>
        <dbReference type="Rhea" id="RHEA:51396"/>
        <dbReference type="ChEBI" id="CHEBI:15378"/>
        <dbReference type="ChEBI" id="CHEBI:57287"/>
        <dbReference type="ChEBI" id="CHEBI:57368"/>
        <dbReference type="ChEBI" id="CHEBI:132255"/>
        <dbReference type="ChEBI" id="CHEBI:350546"/>
    </reaction>
    <physiologicalReaction direction="left-to-right" evidence="8">
        <dbReference type="Rhea" id="RHEA:51397"/>
    </physiologicalReaction>
</comment>
<evidence type="ECO:0000256" key="10">
    <source>
        <dbReference type="ARBA" id="ARBA00051823"/>
    </source>
</evidence>
<dbReference type="EMBL" id="AJWK01024414">
    <property type="status" value="NOT_ANNOTATED_CDS"/>
    <property type="molecule type" value="Genomic_DNA"/>
</dbReference>
<comment type="catalytic activity">
    <reaction evidence="10">
        <text>serotonin + (9Z)-octadecenoyl-CoA = N-(9Z-octadecenoyl)-serotonin + CoA + H(+)</text>
        <dbReference type="Rhea" id="RHEA:51392"/>
        <dbReference type="ChEBI" id="CHEBI:15378"/>
        <dbReference type="ChEBI" id="CHEBI:57287"/>
        <dbReference type="ChEBI" id="CHEBI:57387"/>
        <dbReference type="ChEBI" id="CHEBI:134064"/>
        <dbReference type="ChEBI" id="CHEBI:350546"/>
    </reaction>
    <physiologicalReaction direction="left-to-right" evidence="10">
        <dbReference type="Rhea" id="RHEA:51393"/>
    </physiologicalReaction>
</comment>
<dbReference type="EC" id="2.3.1.87" evidence="5"/>
<dbReference type="VEuPathDB" id="VectorBase:LLOJ007351"/>
<evidence type="ECO:0000256" key="5">
    <source>
        <dbReference type="ARBA" id="ARBA00039114"/>
    </source>
</evidence>
<dbReference type="EnsemblMetazoa" id="LLOJ007351-RA">
    <property type="protein sequence ID" value="LLOJ007351-PA"/>
    <property type="gene ID" value="LLOJ007351"/>
</dbReference>
<dbReference type="Proteomes" id="UP000092461">
    <property type="component" value="Unassembled WGS sequence"/>
</dbReference>
<keyword evidence="15" id="KW-1185">Reference proteome</keyword>
<dbReference type="InterPro" id="IPR016181">
    <property type="entry name" value="Acyl_CoA_acyltransferase"/>
</dbReference>
<dbReference type="Gene3D" id="3.40.630.30">
    <property type="match status" value="1"/>
</dbReference>
<dbReference type="FunFam" id="3.40.630.30:FF:000046">
    <property type="entry name" value="Dopamine N-acetyltransferase"/>
    <property type="match status" value="1"/>
</dbReference>
<keyword evidence="1" id="KW-0808">Transferase</keyword>
<evidence type="ECO:0000256" key="6">
    <source>
        <dbReference type="ARBA" id="ARBA00050189"/>
    </source>
</evidence>
<evidence type="ECO:0000313" key="14">
    <source>
        <dbReference type="EnsemblMetazoa" id="LLOJ007351-PA"/>
    </source>
</evidence>
<evidence type="ECO:0000256" key="4">
    <source>
        <dbReference type="ARBA" id="ARBA00038182"/>
    </source>
</evidence>
<evidence type="ECO:0000256" key="2">
    <source>
        <dbReference type="ARBA" id="ARBA00023315"/>
    </source>
</evidence>